<reference evidence="2" key="1">
    <citation type="submission" date="2018-06" db="EMBL/GenBank/DDBJ databases">
        <authorList>
            <person name="Zhirakovskaya E."/>
        </authorList>
    </citation>
    <scope>NUCLEOTIDE SEQUENCE</scope>
</reference>
<feature type="region of interest" description="Disordered" evidence="1">
    <location>
        <begin position="45"/>
        <end position="64"/>
    </location>
</feature>
<dbReference type="AlphaFoldDB" id="A0A3B1DN13"/>
<feature type="compositionally biased region" description="Low complexity" evidence="1">
    <location>
        <begin position="45"/>
        <end position="60"/>
    </location>
</feature>
<name>A0A3B1DN13_9ZZZZ</name>
<dbReference type="PROSITE" id="PS51257">
    <property type="entry name" value="PROKAR_LIPOPROTEIN"/>
    <property type="match status" value="1"/>
</dbReference>
<proteinExistence type="predicted"/>
<sequence>MKRLLVISNFTVIVILGLFLSSCENRQVQRREYKEIVITVPSPVMSSKNSQGSMKGSSSSDNELPPVTKPAIIWKAPNEWLETKGSSMRLVSFSTPSDNPQNYIECSIVSLSGKAGGVKANVMRWMSQVNLNSDQPEVDSFLNNLEKTTTGSGLPVTIVDFTILQVSDDELSSSMMAAIIELTDEIVFIKMTGDKGAVLNNKKNFQSLVQSISLNE</sequence>
<evidence type="ECO:0000313" key="2">
    <source>
        <dbReference type="EMBL" id="VAX37448.1"/>
    </source>
</evidence>
<gene>
    <name evidence="2" type="ORF">MNBD_UNCLBAC01-1083</name>
</gene>
<evidence type="ECO:0000256" key="1">
    <source>
        <dbReference type="SAM" id="MobiDB-lite"/>
    </source>
</evidence>
<protein>
    <submittedName>
        <fullName evidence="2">Uncharacterized protein</fullName>
    </submittedName>
</protein>
<dbReference type="EMBL" id="UOGJ01000128">
    <property type="protein sequence ID" value="VAX37448.1"/>
    <property type="molecule type" value="Genomic_DNA"/>
</dbReference>
<organism evidence="2">
    <name type="scientific">hydrothermal vent metagenome</name>
    <dbReference type="NCBI Taxonomy" id="652676"/>
    <lineage>
        <taxon>unclassified sequences</taxon>
        <taxon>metagenomes</taxon>
        <taxon>ecological metagenomes</taxon>
    </lineage>
</organism>
<accession>A0A3B1DN13</accession>